<keyword evidence="2" id="KW-0479">Metal-binding</keyword>
<evidence type="ECO:0000313" key="9">
    <source>
        <dbReference type="Proteomes" id="UP000319897"/>
    </source>
</evidence>
<dbReference type="Pfam" id="PF13640">
    <property type="entry name" value="2OG-FeII_Oxy_3"/>
    <property type="match status" value="1"/>
</dbReference>
<evidence type="ECO:0000256" key="3">
    <source>
        <dbReference type="ARBA" id="ARBA00022896"/>
    </source>
</evidence>
<gene>
    <name evidence="8" type="ORF">FJQ54_16805</name>
</gene>
<dbReference type="InterPro" id="IPR006620">
    <property type="entry name" value="Pro_4_hyd_alph"/>
</dbReference>
<keyword evidence="6" id="KW-0408">Iron</keyword>
<keyword evidence="9" id="KW-1185">Reference proteome</keyword>
<dbReference type="EMBL" id="VFSU01000034">
    <property type="protein sequence ID" value="TPE58706.1"/>
    <property type="molecule type" value="Genomic_DNA"/>
</dbReference>
<keyword evidence="3" id="KW-0847">Vitamin C</keyword>
<evidence type="ECO:0000256" key="2">
    <source>
        <dbReference type="ARBA" id="ARBA00022723"/>
    </source>
</evidence>
<reference evidence="8 9" key="1">
    <citation type="submission" date="2019-06" db="EMBL/GenBank/DDBJ databases">
        <authorList>
            <person name="Lee I."/>
            <person name="Jang G.I."/>
            <person name="Hwang C.Y."/>
        </authorList>
    </citation>
    <scope>NUCLEOTIDE SEQUENCE [LARGE SCALE GENOMIC DNA]</scope>
    <source>
        <strain evidence="8 9">PAMC 28131</strain>
    </source>
</reference>
<evidence type="ECO:0000256" key="4">
    <source>
        <dbReference type="ARBA" id="ARBA00022964"/>
    </source>
</evidence>
<dbReference type="Proteomes" id="UP000319897">
    <property type="component" value="Unassembled WGS sequence"/>
</dbReference>
<evidence type="ECO:0000259" key="7">
    <source>
        <dbReference type="PROSITE" id="PS51471"/>
    </source>
</evidence>
<feature type="domain" description="Fe2OG dioxygenase" evidence="7">
    <location>
        <begin position="93"/>
        <end position="202"/>
    </location>
</feature>
<proteinExistence type="predicted"/>
<sequence length="208" mass="23220">MSQPLPSPPPFTGCQKFPGKQLTLYQKKNFLDPTTCANLMARIDASRRPSTISDANGDPFNRTSETCDLFGGDPLVDGVNALLDATSGQPADHGEVLQGQRYAPGQEFKLHTDYFESSGPDWETNTRIGGQRTWTMMVYLNEPEEGGATRFKEIGKIFQPETGKLLAWCNLDGQGRPNYATLHSGMKVYRGTKYVITKWYRERSMRAA</sequence>
<dbReference type="InterPro" id="IPR044862">
    <property type="entry name" value="Pro_4_hyd_alph_FE2OG_OXY"/>
</dbReference>
<dbReference type="AlphaFoldDB" id="A0A501XDZ2"/>
<dbReference type="SMART" id="SM00702">
    <property type="entry name" value="P4Hc"/>
    <property type="match status" value="1"/>
</dbReference>
<evidence type="ECO:0000256" key="5">
    <source>
        <dbReference type="ARBA" id="ARBA00023002"/>
    </source>
</evidence>
<dbReference type="GO" id="GO:0004656">
    <property type="term" value="F:procollagen-proline 4-dioxygenase activity"/>
    <property type="evidence" value="ECO:0007669"/>
    <property type="project" value="TreeGrafter"/>
</dbReference>
<keyword evidence="4" id="KW-0223">Dioxygenase</keyword>
<accession>A0A501XDZ2</accession>
<dbReference type="OrthoDB" id="269774at2"/>
<evidence type="ECO:0000256" key="1">
    <source>
        <dbReference type="ARBA" id="ARBA00001961"/>
    </source>
</evidence>
<name>A0A501XDZ2_9SPHN</name>
<dbReference type="InterPro" id="IPR045054">
    <property type="entry name" value="P4HA-like"/>
</dbReference>
<dbReference type="GO" id="GO:0005506">
    <property type="term" value="F:iron ion binding"/>
    <property type="evidence" value="ECO:0007669"/>
    <property type="project" value="InterPro"/>
</dbReference>
<dbReference type="PANTHER" id="PTHR10869:SF246">
    <property type="entry name" value="TRANSMEMBRANE PROLYL 4-HYDROXYLASE"/>
    <property type="match status" value="1"/>
</dbReference>
<comment type="cofactor">
    <cofactor evidence="1">
        <name>L-ascorbate</name>
        <dbReference type="ChEBI" id="CHEBI:38290"/>
    </cofactor>
</comment>
<evidence type="ECO:0000313" key="8">
    <source>
        <dbReference type="EMBL" id="TPE58706.1"/>
    </source>
</evidence>
<evidence type="ECO:0000256" key="6">
    <source>
        <dbReference type="ARBA" id="ARBA00023004"/>
    </source>
</evidence>
<dbReference type="InterPro" id="IPR005123">
    <property type="entry name" value="Oxoglu/Fe-dep_dioxygenase_dom"/>
</dbReference>
<dbReference type="RefSeq" id="WP_140929558.1">
    <property type="nucleotide sequence ID" value="NZ_VFSU01000034.1"/>
</dbReference>
<organism evidence="8 9">
    <name type="scientific">Sandaracinobacter neustonicus</name>
    <dbReference type="NCBI Taxonomy" id="1715348"/>
    <lineage>
        <taxon>Bacteria</taxon>
        <taxon>Pseudomonadati</taxon>
        <taxon>Pseudomonadota</taxon>
        <taxon>Alphaproteobacteria</taxon>
        <taxon>Sphingomonadales</taxon>
        <taxon>Sphingosinicellaceae</taxon>
        <taxon>Sandaracinobacter</taxon>
    </lineage>
</organism>
<protein>
    <submittedName>
        <fullName evidence="8">2OG-Fe(II) oxygenase</fullName>
    </submittedName>
</protein>
<dbReference type="GO" id="GO:0031418">
    <property type="term" value="F:L-ascorbic acid binding"/>
    <property type="evidence" value="ECO:0007669"/>
    <property type="project" value="UniProtKB-KW"/>
</dbReference>
<dbReference type="PANTHER" id="PTHR10869">
    <property type="entry name" value="PROLYL 4-HYDROXYLASE ALPHA SUBUNIT"/>
    <property type="match status" value="1"/>
</dbReference>
<dbReference type="Gene3D" id="2.60.120.620">
    <property type="entry name" value="q2cbj1_9rhob like domain"/>
    <property type="match status" value="1"/>
</dbReference>
<dbReference type="PROSITE" id="PS51471">
    <property type="entry name" value="FE2OG_OXY"/>
    <property type="match status" value="1"/>
</dbReference>
<comment type="caution">
    <text evidence="8">The sequence shown here is derived from an EMBL/GenBank/DDBJ whole genome shotgun (WGS) entry which is preliminary data.</text>
</comment>
<keyword evidence="5" id="KW-0560">Oxidoreductase</keyword>